<protein>
    <recommendedName>
        <fullName evidence="2">ABC-type transport auxiliary lipoprotein component domain-containing protein</fullName>
    </recommendedName>
</protein>
<reference evidence="3 4" key="1">
    <citation type="submission" date="2017-05" db="EMBL/GenBank/DDBJ databases">
        <title>Complete and WGS of Bordetella genogroups.</title>
        <authorList>
            <person name="Spilker T."/>
            <person name="LiPuma J."/>
        </authorList>
    </citation>
    <scope>NUCLEOTIDE SEQUENCE [LARGE SCALE GENOMIC DNA]</scope>
    <source>
        <strain evidence="3 4">AU19157</strain>
    </source>
</reference>
<evidence type="ECO:0000313" key="3">
    <source>
        <dbReference type="EMBL" id="ARP83274.1"/>
    </source>
</evidence>
<feature type="domain" description="ABC-type transport auxiliary lipoprotein component" evidence="2">
    <location>
        <begin position="56"/>
        <end position="199"/>
    </location>
</feature>
<dbReference type="Gene3D" id="3.40.50.10610">
    <property type="entry name" value="ABC-type transport auxiliary lipoprotein component"/>
    <property type="match status" value="1"/>
</dbReference>
<proteinExistence type="predicted"/>
<dbReference type="OrthoDB" id="1494661at2"/>
<dbReference type="PROSITE" id="PS51257">
    <property type="entry name" value="PROKAR_LIPOPROTEIN"/>
    <property type="match status" value="1"/>
</dbReference>
<dbReference type="Pfam" id="PF03886">
    <property type="entry name" value="ABC_trans_aux"/>
    <property type="match status" value="1"/>
</dbReference>
<dbReference type="EMBL" id="CP021108">
    <property type="protein sequence ID" value="ARP83274.1"/>
    <property type="molecule type" value="Genomic_DNA"/>
</dbReference>
<feature type="chain" id="PRO_5012099930" description="ABC-type transport auxiliary lipoprotein component domain-containing protein" evidence="1">
    <location>
        <begin position="27"/>
        <end position="218"/>
    </location>
</feature>
<sequence length="218" mass="23197">MKCPRPAPVLLVVLLCACASSPPARFYTLHAQRGDGAQAQPAAAGDAPRVHMFDAATLSIVIDEVRVPEIVDRQQMVLRTGPAEVRVDEFARWAEPLKQQIAGVLAADLARTFPGGVVSTSPQWAGQEQSFHVSVDVQTFESAQGRAATIVALWTVRPPDGAAPGRGLTTIQESVRGQDYEALVDAHSRALANVSADIAQVIAALNRAPASPRRRPPS</sequence>
<dbReference type="Proteomes" id="UP000194151">
    <property type="component" value="Chromosome"/>
</dbReference>
<keyword evidence="4" id="KW-1185">Reference proteome</keyword>
<feature type="signal peptide" evidence="1">
    <location>
        <begin position="1"/>
        <end position="26"/>
    </location>
</feature>
<dbReference type="STRING" id="1416806.CAL12_22265"/>
<evidence type="ECO:0000256" key="1">
    <source>
        <dbReference type="SAM" id="SignalP"/>
    </source>
</evidence>
<dbReference type="RefSeq" id="WP_086066612.1">
    <property type="nucleotide sequence ID" value="NZ_CP021108.1"/>
</dbReference>
<dbReference type="KEGG" id="bgv:CAL12_22265"/>
<evidence type="ECO:0000313" key="4">
    <source>
        <dbReference type="Proteomes" id="UP000194151"/>
    </source>
</evidence>
<dbReference type="SUPFAM" id="SSF159594">
    <property type="entry name" value="XCC0632-like"/>
    <property type="match status" value="1"/>
</dbReference>
<accession>A0A1W6YQI3</accession>
<keyword evidence="1" id="KW-0732">Signal</keyword>
<dbReference type="AlphaFoldDB" id="A0A1W6YQI3"/>
<name>A0A1W6YQI3_9BORD</name>
<evidence type="ECO:0000259" key="2">
    <source>
        <dbReference type="Pfam" id="PF03886"/>
    </source>
</evidence>
<gene>
    <name evidence="3" type="ORF">CAL12_22265</name>
</gene>
<organism evidence="3 4">
    <name type="scientific">Bordetella genomosp. 8</name>
    <dbReference type="NCBI Taxonomy" id="1416806"/>
    <lineage>
        <taxon>Bacteria</taxon>
        <taxon>Pseudomonadati</taxon>
        <taxon>Pseudomonadota</taxon>
        <taxon>Betaproteobacteria</taxon>
        <taxon>Burkholderiales</taxon>
        <taxon>Alcaligenaceae</taxon>
        <taxon>Bordetella</taxon>
    </lineage>
</organism>
<dbReference type="InterPro" id="IPR005586">
    <property type="entry name" value="ABC_trans_aux"/>
</dbReference>